<evidence type="ECO:0000256" key="4">
    <source>
        <dbReference type="SAM" id="MobiDB-lite"/>
    </source>
</evidence>
<feature type="domain" description="MurNAc-LAA" evidence="6">
    <location>
        <begin position="93"/>
        <end position="251"/>
    </location>
</feature>
<dbReference type="CDD" id="cd02696">
    <property type="entry name" value="MurNAc-LAA"/>
    <property type="match status" value="1"/>
</dbReference>
<evidence type="ECO:0000313" key="7">
    <source>
        <dbReference type="EMBL" id="KGN92594.1"/>
    </source>
</evidence>
<evidence type="ECO:0000256" key="2">
    <source>
        <dbReference type="ARBA" id="ARBA00011901"/>
    </source>
</evidence>
<keyword evidence="3" id="KW-0378">Hydrolase</keyword>
<evidence type="ECO:0000259" key="6">
    <source>
        <dbReference type="SMART" id="SM00646"/>
    </source>
</evidence>
<dbReference type="Proteomes" id="UP000030101">
    <property type="component" value="Unassembled WGS sequence"/>
</dbReference>
<dbReference type="RefSeq" id="WP_036790425.1">
    <property type="nucleotide sequence ID" value="NZ_JQZV01000009.1"/>
</dbReference>
<evidence type="ECO:0000313" key="8">
    <source>
        <dbReference type="Proteomes" id="UP000030101"/>
    </source>
</evidence>
<keyword evidence="8" id="KW-1185">Reference proteome</keyword>
<evidence type="ECO:0000256" key="1">
    <source>
        <dbReference type="ARBA" id="ARBA00001561"/>
    </source>
</evidence>
<proteinExistence type="predicted"/>
<gene>
    <name evidence="7" type="ORF">HQ43_04990</name>
</gene>
<evidence type="ECO:0000256" key="3">
    <source>
        <dbReference type="ARBA" id="ARBA00022801"/>
    </source>
</evidence>
<dbReference type="EMBL" id="JQZV01000009">
    <property type="protein sequence ID" value="KGN92594.1"/>
    <property type="molecule type" value="Genomic_DNA"/>
</dbReference>
<feature type="chain" id="PRO_5046421635" description="N-acetylmuramoyl-L-alanine amidase" evidence="5">
    <location>
        <begin position="25"/>
        <end position="374"/>
    </location>
</feature>
<protein>
    <recommendedName>
        <fullName evidence="2">N-acetylmuramoyl-L-alanine amidase</fullName>
        <ecNumber evidence="2">3.5.1.28</ecNumber>
    </recommendedName>
</protein>
<feature type="region of interest" description="Disordered" evidence="4">
    <location>
        <begin position="262"/>
        <end position="298"/>
    </location>
</feature>
<sequence length="374" mass="41885">MTRSTLLALFLSFLFPFFSSSVSARNSKGTFVVVIDPGHGGKDAGAIGAVSKEKDIVLKVGLKVRELLRKQDPGIAVLMTRSTDVFIGLNERADYANRNHADLFVSIHANSVKSKSARGIETYTLGLARSEENLRVAMKENSVILKEDDYKTKYEGFDPNSTESYIMFEFMQNKNMESSIKLAQNVQKNLVVGGRRVNRGVKQNIFLVLRRTSMPSILIELGFISDRQEESYMNSVAGIDEMARSISSAVIKYKQDLDKKLSAQSAQSAPQPPAEEVNASTKTSVHAETQKASAPEGEKRYRIQILTHSKKIDPSDARFKGYGQHLKCYRDGDQYKYTLYDFASQKEALEQQKKLKKVFNGCFIVTFVGDKRVD</sequence>
<comment type="catalytic activity">
    <reaction evidence="1">
        <text>Hydrolyzes the link between N-acetylmuramoyl residues and L-amino acid residues in certain cell-wall glycopeptides.</text>
        <dbReference type="EC" id="3.5.1.28"/>
    </reaction>
</comment>
<dbReference type="SMART" id="SM00646">
    <property type="entry name" value="Ami_3"/>
    <property type="match status" value="1"/>
</dbReference>
<dbReference type="SUPFAM" id="SSF53187">
    <property type="entry name" value="Zn-dependent exopeptidases"/>
    <property type="match status" value="1"/>
</dbReference>
<dbReference type="Gene3D" id="3.40.630.40">
    <property type="entry name" value="Zn-dependent exopeptidases"/>
    <property type="match status" value="1"/>
</dbReference>
<evidence type="ECO:0000256" key="5">
    <source>
        <dbReference type="SAM" id="SignalP"/>
    </source>
</evidence>
<dbReference type="InterPro" id="IPR002508">
    <property type="entry name" value="MurNAc-LAA_cat"/>
</dbReference>
<dbReference type="PANTHER" id="PTHR30404">
    <property type="entry name" value="N-ACETYLMURAMOYL-L-ALANINE AMIDASE"/>
    <property type="match status" value="1"/>
</dbReference>
<reference evidence="7 8" key="1">
    <citation type="submission" date="2014-08" db="EMBL/GenBank/DDBJ databases">
        <title>Porphyromonas canoris strain:OH2762 Genome sequencing.</title>
        <authorList>
            <person name="Wallis C."/>
            <person name="Deusch O."/>
            <person name="O'Flynn C."/>
            <person name="Davis I."/>
            <person name="Jospin G."/>
            <person name="Darling A.E."/>
            <person name="Coil D.A."/>
            <person name="Alexiev A."/>
            <person name="Horsfall A."/>
            <person name="Kirkwood N."/>
            <person name="Harris S."/>
            <person name="Eisen J.A."/>
        </authorList>
    </citation>
    <scope>NUCLEOTIDE SEQUENCE [LARGE SCALE GENOMIC DNA]</scope>
    <source>
        <strain evidence="8">COT-108 OH2762</strain>
    </source>
</reference>
<accession>A0ABR4XLJ2</accession>
<dbReference type="Pfam" id="PF01520">
    <property type="entry name" value="Amidase_3"/>
    <property type="match status" value="1"/>
</dbReference>
<feature type="compositionally biased region" description="Polar residues" evidence="4">
    <location>
        <begin position="278"/>
        <end position="292"/>
    </location>
</feature>
<dbReference type="EC" id="3.5.1.28" evidence="2"/>
<dbReference type="InterPro" id="IPR050695">
    <property type="entry name" value="N-acetylmuramoyl_amidase_3"/>
</dbReference>
<name>A0ABR4XLJ2_9PORP</name>
<comment type="caution">
    <text evidence="7">The sequence shown here is derived from an EMBL/GenBank/DDBJ whole genome shotgun (WGS) entry which is preliminary data.</text>
</comment>
<dbReference type="PANTHER" id="PTHR30404:SF0">
    <property type="entry name" value="N-ACETYLMURAMOYL-L-ALANINE AMIDASE AMIC"/>
    <property type="match status" value="1"/>
</dbReference>
<organism evidence="7 8">
    <name type="scientific">Porphyromonas canoris</name>
    <dbReference type="NCBI Taxonomy" id="36875"/>
    <lineage>
        <taxon>Bacteria</taxon>
        <taxon>Pseudomonadati</taxon>
        <taxon>Bacteroidota</taxon>
        <taxon>Bacteroidia</taxon>
        <taxon>Bacteroidales</taxon>
        <taxon>Porphyromonadaceae</taxon>
        <taxon>Porphyromonas</taxon>
    </lineage>
</organism>
<keyword evidence="5" id="KW-0732">Signal</keyword>
<feature type="signal peptide" evidence="5">
    <location>
        <begin position="1"/>
        <end position="24"/>
    </location>
</feature>